<dbReference type="InterPro" id="IPR035500">
    <property type="entry name" value="NHR-like_dom_sf"/>
</dbReference>
<evidence type="ECO:0000256" key="5">
    <source>
        <dbReference type="ARBA" id="ARBA00023015"/>
    </source>
</evidence>
<feature type="region of interest" description="Disordered" evidence="11">
    <location>
        <begin position="1"/>
        <end position="133"/>
    </location>
</feature>
<feature type="compositionally biased region" description="Polar residues" evidence="11">
    <location>
        <begin position="223"/>
        <end position="264"/>
    </location>
</feature>
<dbReference type="PROSITE" id="PS51843">
    <property type="entry name" value="NR_LBD"/>
    <property type="match status" value="1"/>
</dbReference>
<dbReference type="SUPFAM" id="SSF57716">
    <property type="entry name" value="Glucocorticoid receptor-like (DNA-binding domain)"/>
    <property type="match status" value="1"/>
</dbReference>
<dbReference type="EMBL" id="KY817190">
    <property type="protein sequence ID" value="ATX63078.1"/>
    <property type="molecule type" value="mRNA"/>
</dbReference>
<name>A0A2Z2XT94_LOCMI</name>
<feature type="region of interest" description="Disordered" evidence="11">
    <location>
        <begin position="147"/>
        <end position="204"/>
    </location>
</feature>
<protein>
    <submittedName>
        <fullName evidence="14">Nuclear hormone receptor FTZ-F1</fullName>
    </submittedName>
</protein>
<dbReference type="GO" id="GO:0005634">
    <property type="term" value="C:nucleus"/>
    <property type="evidence" value="ECO:0007669"/>
    <property type="project" value="UniProtKB-SubCell"/>
</dbReference>
<dbReference type="Gene3D" id="3.30.50.10">
    <property type="entry name" value="Erythroid Transcription Factor GATA-1, subunit A"/>
    <property type="match status" value="1"/>
</dbReference>
<dbReference type="SUPFAM" id="SSF48508">
    <property type="entry name" value="Nuclear receptor ligand-binding domain"/>
    <property type="match status" value="1"/>
</dbReference>
<feature type="domain" description="Nuclear receptor" evidence="12">
    <location>
        <begin position="335"/>
        <end position="410"/>
    </location>
</feature>
<dbReference type="PRINTS" id="PR00398">
    <property type="entry name" value="STRDHORMONER"/>
</dbReference>
<keyword evidence="2 10" id="KW-0479">Metal-binding</keyword>
<feature type="compositionally biased region" description="Low complexity" evidence="11">
    <location>
        <begin position="514"/>
        <end position="531"/>
    </location>
</feature>
<sequence>MPSQDEDDASGSDGEVSKIDFTGVNLRTKKKRVVGEDSQDGFEEPERPMSWEGELSDAEMSAVTAGHSKQLPDHEETSMEGVQVCSNSSTSLREEGKPPIKFPETARGDTGSSSSSDKCSDAARGAGPTTGCSELPLLVDRLLAQRHPHLGKPSPSPDSAIHSAYSYSSPAQSPVTSRSSHGIQSSGFSSPYTPSLSRNNSDASQYGDSSCYSYGGLPSSGFSSPYTPSLSRNNSDASQYGGSQHSSCYSYSPTQFSPSHSPIQSRHLHNFSSPVLPRGPVLYGGHAAPSTEVTDERENSANILDDKMSTLASDMVQQHSALAAPPGISRQQLINSPCPICGDKISGFHYGIFSCESCKGFFKRTVQNRKNYVCLRGSSCLVTISTRKKCPACRFEKCLKMGMKLEAIREDRTRGGRSTYQCSYTLPPSLVAAPGSDMPSYKLIAPSGDPQVKLEAPDVGAVAGGSVSSTGTVGSSGSRPSEKPAVPQLLQEIMDVEHLWHYNDQEIQKLAEHSSSSNSSNGSSSTSASSNNGPDFLSNLCNIADHRLYRLVKWCKSLPLFKNISIDDQIALLINAWCELLLFSCCFRSVSTPGKIRVSLGKSLSLGQARELGLGACIERMLNFTDHLRRLRVDQYEYVAMKVILLLTSDASDLRESEKVRDSQEKALQALQHYTLAHYPEIPSKFGELLLRIPELQRTCQVGKEMLSVKNREGEEGPSFNLLMELLRGDH</sequence>
<dbReference type="Pfam" id="PF00104">
    <property type="entry name" value="Hormone_recep"/>
    <property type="match status" value="1"/>
</dbReference>
<keyword evidence="8 10" id="KW-0675">Receptor</keyword>
<evidence type="ECO:0000256" key="9">
    <source>
        <dbReference type="ARBA" id="ARBA00023242"/>
    </source>
</evidence>
<dbReference type="SMART" id="SM00430">
    <property type="entry name" value="HOLI"/>
    <property type="match status" value="1"/>
</dbReference>
<feature type="compositionally biased region" description="Low complexity" evidence="11">
    <location>
        <begin position="163"/>
        <end position="190"/>
    </location>
</feature>
<evidence type="ECO:0000256" key="8">
    <source>
        <dbReference type="ARBA" id="ARBA00023170"/>
    </source>
</evidence>
<dbReference type="InterPro" id="IPR013088">
    <property type="entry name" value="Znf_NHR/GATA"/>
</dbReference>
<keyword evidence="4 10" id="KW-0862">Zinc</keyword>
<evidence type="ECO:0000259" key="13">
    <source>
        <dbReference type="PROSITE" id="PS51843"/>
    </source>
</evidence>
<keyword evidence="6 10" id="KW-0238">DNA-binding</keyword>
<dbReference type="GO" id="GO:0043565">
    <property type="term" value="F:sequence-specific DNA binding"/>
    <property type="evidence" value="ECO:0007669"/>
    <property type="project" value="InterPro"/>
</dbReference>
<dbReference type="CDD" id="cd07167">
    <property type="entry name" value="NR_DBD_Lrh-1_like"/>
    <property type="match status" value="1"/>
</dbReference>
<gene>
    <name evidence="14" type="primary">FTZ-F1</name>
</gene>
<feature type="compositionally biased region" description="Acidic residues" evidence="11">
    <location>
        <begin position="1"/>
        <end position="10"/>
    </location>
</feature>
<dbReference type="FunFam" id="1.10.565.10:FF:000036">
    <property type="entry name" value="Nuclear hormone receptor FTZ-F1 beta"/>
    <property type="match status" value="1"/>
</dbReference>
<accession>A0A2Z2XT94</accession>
<evidence type="ECO:0000256" key="1">
    <source>
        <dbReference type="ARBA" id="ARBA00004123"/>
    </source>
</evidence>
<feature type="region of interest" description="Disordered" evidence="11">
    <location>
        <begin position="511"/>
        <end position="531"/>
    </location>
</feature>
<feature type="domain" description="NR LBD" evidence="13">
    <location>
        <begin position="506"/>
        <end position="729"/>
    </location>
</feature>
<evidence type="ECO:0000256" key="2">
    <source>
        <dbReference type="ARBA" id="ARBA00022723"/>
    </source>
</evidence>
<dbReference type="PROSITE" id="PS00031">
    <property type="entry name" value="NUCLEAR_REC_DBD_1"/>
    <property type="match status" value="1"/>
</dbReference>
<dbReference type="PANTHER" id="PTHR24086">
    <property type="entry name" value="NUCLEAR RECEPTOR SUBFAMILY 5 GROUP A"/>
    <property type="match status" value="1"/>
</dbReference>
<keyword evidence="5 10" id="KW-0805">Transcription regulation</keyword>
<proteinExistence type="evidence at transcript level"/>
<dbReference type="CDD" id="cd06930">
    <property type="entry name" value="NR_LBD_F2"/>
    <property type="match status" value="1"/>
</dbReference>
<organism evidence="14">
    <name type="scientific">Locusta migratoria</name>
    <name type="common">Migratory locust</name>
    <dbReference type="NCBI Taxonomy" id="7004"/>
    <lineage>
        <taxon>Eukaryota</taxon>
        <taxon>Metazoa</taxon>
        <taxon>Ecdysozoa</taxon>
        <taxon>Arthropoda</taxon>
        <taxon>Hexapoda</taxon>
        <taxon>Insecta</taxon>
        <taxon>Pterygota</taxon>
        <taxon>Neoptera</taxon>
        <taxon>Polyneoptera</taxon>
        <taxon>Orthoptera</taxon>
        <taxon>Caelifera</taxon>
        <taxon>Acrididea</taxon>
        <taxon>Acridomorpha</taxon>
        <taxon>Acridoidea</taxon>
        <taxon>Acrididae</taxon>
        <taxon>Oedipodinae</taxon>
        <taxon>Locusta</taxon>
    </lineage>
</organism>
<dbReference type="InterPro" id="IPR001723">
    <property type="entry name" value="Nuclear_hrmn_rcpt"/>
</dbReference>
<evidence type="ECO:0000256" key="11">
    <source>
        <dbReference type="SAM" id="MobiDB-lite"/>
    </source>
</evidence>
<dbReference type="Pfam" id="PF00105">
    <property type="entry name" value="zf-C4"/>
    <property type="match status" value="1"/>
</dbReference>
<dbReference type="Gene3D" id="1.10.565.10">
    <property type="entry name" value="Retinoid X Receptor"/>
    <property type="match status" value="1"/>
</dbReference>
<keyword evidence="3 10" id="KW-0863">Zinc-finger</keyword>
<evidence type="ECO:0000256" key="4">
    <source>
        <dbReference type="ARBA" id="ARBA00022833"/>
    </source>
</evidence>
<dbReference type="InterPro" id="IPR000536">
    <property type="entry name" value="Nucl_hrmn_rcpt_lig-bd"/>
</dbReference>
<keyword evidence="7 10" id="KW-0804">Transcription</keyword>
<dbReference type="PRINTS" id="PR00047">
    <property type="entry name" value="STROIDFINGER"/>
</dbReference>
<reference evidence="14" key="1">
    <citation type="submission" date="2017-03" db="EMBL/GenBank/DDBJ databases">
        <title>Identification and function of hormone receptors HR3 and FTZ-F1 in Locusta migratoria.</title>
        <authorList>
            <person name="Zhao X."/>
            <person name="Qin Z."/>
            <person name="Zhang J."/>
        </authorList>
    </citation>
    <scope>NUCLEOTIDE SEQUENCE</scope>
</reference>
<dbReference type="PROSITE" id="PS51030">
    <property type="entry name" value="NUCLEAR_REC_DBD_2"/>
    <property type="match status" value="1"/>
</dbReference>
<comment type="similarity">
    <text evidence="10">Belongs to the nuclear hormone receptor family.</text>
</comment>
<feature type="region of interest" description="Disordered" evidence="11">
    <location>
        <begin position="465"/>
        <end position="484"/>
    </location>
</feature>
<keyword evidence="9 10" id="KW-0539">Nucleus</keyword>
<dbReference type="FunFam" id="3.30.50.10:FF:000037">
    <property type="entry name" value="Nuclear hormone receptor FTZ-F1 beta"/>
    <property type="match status" value="1"/>
</dbReference>
<evidence type="ECO:0000256" key="10">
    <source>
        <dbReference type="RuleBase" id="RU004334"/>
    </source>
</evidence>
<feature type="compositionally biased region" description="Low complexity" evidence="11">
    <location>
        <begin position="465"/>
        <end position="478"/>
    </location>
</feature>
<dbReference type="GO" id="GO:0004879">
    <property type="term" value="F:nuclear receptor activity"/>
    <property type="evidence" value="ECO:0007669"/>
    <property type="project" value="InterPro"/>
</dbReference>
<comment type="subcellular location">
    <subcellularLocation>
        <location evidence="1 10">Nucleus</location>
    </subcellularLocation>
</comment>
<dbReference type="GO" id="GO:0008270">
    <property type="term" value="F:zinc ion binding"/>
    <property type="evidence" value="ECO:0007669"/>
    <property type="project" value="UniProtKB-KW"/>
</dbReference>
<dbReference type="InterPro" id="IPR001628">
    <property type="entry name" value="Znf_hrmn_rcpt"/>
</dbReference>
<evidence type="ECO:0000256" key="3">
    <source>
        <dbReference type="ARBA" id="ARBA00022771"/>
    </source>
</evidence>
<feature type="compositionally biased region" description="Polar residues" evidence="11">
    <location>
        <begin position="191"/>
        <end position="204"/>
    </location>
</feature>
<evidence type="ECO:0000259" key="12">
    <source>
        <dbReference type="PROSITE" id="PS51030"/>
    </source>
</evidence>
<evidence type="ECO:0000256" key="7">
    <source>
        <dbReference type="ARBA" id="ARBA00023163"/>
    </source>
</evidence>
<dbReference type="SMART" id="SM00399">
    <property type="entry name" value="ZnF_C4"/>
    <property type="match status" value="1"/>
</dbReference>
<feature type="region of interest" description="Disordered" evidence="11">
    <location>
        <begin position="223"/>
        <end position="270"/>
    </location>
</feature>
<evidence type="ECO:0000256" key="6">
    <source>
        <dbReference type="ARBA" id="ARBA00023125"/>
    </source>
</evidence>
<evidence type="ECO:0000313" key="14">
    <source>
        <dbReference type="EMBL" id="ATX63078.1"/>
    </source>
</evidence>
<dbReference type="PANTHER" id="PTHR24086:SF25">
    <property type="entry name" value="NUCLEAR HORMONE RECEPTOR FTZ-F1 BETA"/>
    <property type="match status" value="1"/>
</dbReference>
<dbReference type="AlphaFoldDB" id="A0A2Z2XT94"/>
<dbReference type="InterPro" id="IPR016355">
    <property type="entry name" value="NR5-like"/>
</dbReference>